<keyword evidence="2" id="KW-0472">Membrane</keyword>
<keyword evidence="2" id="KW-0812">Transmembrane</keyword>
<protein>
    <submittedName>
        <fullName evidence="4">Sensor domain-containing protein</fullName>
    </submittedName>
</protein>
<name>A0ABD5PLD5_9EURY</name>
<gene>
    <name evidence="4" type="ORF">ACFO5R_04525</name>
</gene>
<evidence type="ECO:0000313" key="5">
    <source>
        <dbReference type="Proteomes" id="UP001595898"/>
    </source>
</evidence>
<comment type="caution">
    <text evidence="4">The sequence shown here is derived from an EMBL/GenBank/DDBJ whole genome shotgun (WGS) entry which is preliminary data.</text>
</comment>
<reference evidence="4 5" key="1">
    <citation type="journal article" date="2019" name="Int. J. Syst. Evol. Microbiol.">
        <title>The Global Catalogue of Microorganisms (GCM) 10K type strain sequencing project: providing services to taxonomists for standard genome sequencing and annotation.</title>
        <authorList>
            <consortium name="The Broad Institute Genomics Platform"/>
            <consortium name="The Broad Institute Genome Sequencing Center for Infectious Disease"/>
            <person name="Wu L."/>
            <person name="Ma J."/>
        </authorList>
    </citation>
    <scope>NUCLEOTIDE SEQUENCE [LARGE SCALE GENOMIC DNA]</scope>
    <source>
        <strain evidence="4 5">WLHS5</strain>
    </source>
</reference>
<proteinExistence type="predicted"/>
<dbReference type="Proteomes" id="UP001595898">
    <property type="component" value="Unassembled WGS sequence"/>
</dbReference>
<dbReference type="EMBL" id="JBHSFA010000002">
    <property type="protein sequence ID" value="MFC4541193.1"/>
    <property type="molecule type" value="Genomic_DNA"/>
</dbReference>
<feature type="transmembrane region" description="Helical" evidence="2">
    <location>
        <begin position="194"/>
        <end position="218"/>
    </location>
</feature>
<dbReference type="InterPro" id="IPR025828">
    <property type="entry name" value="Put_sensor_dom"/>
</dbReference>
<sequence length="263" mass="26908">MTTTSLATTTARDESDGPRDRPLRWFVGVPFRLQTYRNLLYLALAFPLGVTYFVAIVAGVSMGIGLVVTLIGVPLLLATIVAATILAGFEAQLATVLLGTDAPLPEALRSEHPASLSGGDGGLVDTVSALLTAPTTWTSLLLVLLKFGYGIAAFTALVTATTLVTALLLAPFVYADPAVHYTVGSVAIDTPPEAVAAAGAGLLVGLVSLHLLNGLAIVGGLLTARLLEVATEDESNGDDAVTANGGDAANADRDGDVDPNEDE</sequence>
<feature type="transmembrane region" description="Helical" evidence="2">
    <location>
        <begin position="152"/>
        <end position="174"/>
    </location>
</feature>
<feature type="domain" description="Putative sensor" evidence="3">
    <location>
        <begin position="41"/>
        <end position="227"/>
    </location>
</feature>
<evidence type="ECO:0000259" key="3">
    <source>
        <dbReference type="Pfam" id="PF13796"/>
    </source>
</evidence>
<feature type="region of interest" description="Disordered" evidence="1">
    <location>
        <begin position="233"/>
        <end position="263"/>
    </location>
</feature>
<dbReference type="AlphaFoldDB" id="A0ABD5PLD5"/>
<keyword evidence="5" id="KW-1185">Reference proteome</keyword>
<dbReference type="Pfam" id="PF13796">
    <property type="entry name" value="Sensor"/>
    <property type="match status" value="1"/>
</dbReference>
<organism evidence="4 5">
    <name type="scientific">Halosolutus amylolyticus</name>
    <dbReference type="NCBI Taxonomy" id="2932267"/>
    <lineage>
        <taxon>Archaea</taxon>
        <taxon>Methanobacteriati</taxon>
        <taxon>Methanobacteriota</taxon>
        <taxon>Stenosarchaea group</taxon>
        <taxon>Halobacteria</taxon>
        <taxon>Halobacteriales</taxon>
        <taxon>Natrialbaceae</taxon>
        <taxon>Halosolutus</taxon>
    </lineage>
</organism>
<keyword evidence="2" id="KW-1133">Transmembrane helix</keyword>
<feature type="transmembrane region" description="Helical" evidence="2">
    <location>
        <begin position="39"/>
        <end position="60"/>
    </location>
</feature>
<evidence type="ECO:0000256" key="2">
    <source>
        <dbReference type="SAM" id="Phobius"/>
    </source>
</evidence>
<evidence type="ECO:0000313" key="4">
    <source>
        <dbReference type="EMBL" id="MFC4541193.1"/>
    </source>
</evidence>
<feature type="transmembrane region" description="Helical" evidence="2">
    <location>
        <begin position="126"/>
        <end position="145"/>
    </location>
</feature>
<feature type="transmembrane region" description="Helical" evidence="2">
    <location>
        <begin position="67"/>
        <end position="89"/>
    </location>
</feature>
<evidence type="ECO:0000256" key="1">
    <source>
        <dbReference type="SAM" id="MobiDB-lite"/>
    </source>
</evidence>
<dbReference type="RefSeq" id="WP_250139333.1">
    <property type="nucleotide sequence ID" value="NZ_JALIQP010000001.1"/>
</dbReference>
<feature type="compositionally biased region" description="Low complexity" evidence="1">
    <location>
        <begin position="238"/>
        <end position="249"/>
    </location>
</feature>
<accession>A0ABD5PLD5</accession>